<proteinExistence type="predicted"/>
<feature type="region of interest" description="Disordered" evidence="1">
    <location>
        <begin position="153"/>
        <end position="203"/>
    </location>
</feature>
<organism evidence="2 3">
    <name type="scientific">Planctopirus hydrillae</name>
    <dbReference type="NCBI Taxonomy" id="1841610"/>
    <lineage>
        <taxon>Bacteria</taxon>
        <taxon>Pseudomonadati</taxon>
        <taxon>Planctomycetota</taxon>
        <taxon>Planctomycetia</taxon>
        <taxon>Planctomycetales</taxon>
        <taxon>Planctomycetaceae</taxon>
        <taxon>Planctopirus</taxon>
    </lineage>
</organism>
<evidence type="ECO:0000256" key="1">
    <source>
        <dbReference type="SAM" id="MobiDB-lite"/>
    </source>
</evidence>
<dbReference type="PROSITE" id="PS51257">
    <property type="entry name" value="PROKAR_LIPOPROTEIN"/>
    <property type="match status" value="1"/>
</dbReference>
<comment type="caution">
    <text evidence="2">The sequence shown here is derived from an EMBL/GenBank/DDBJ whole genome shotgun (WGS) entry which is preliminary data.</text>
</comment>
<dbReference type="OrthoDB" id="209585at2"/>
<dbReference type="RefSeq" id="WP_068846751.1">
    <property type="nucleotide sequence ID" value="NZ_LYDR01000046.1"/>
</dbReference>
<evidence type="ECO:0000313" key="2">
    <source>
        <dbReference type="EMBL" id="ODA33932.1"/>
    </source>
</evidence>
<accession>A0A1C3EL23</accession>
<protein>
    <submittedName>
        <fullName evidence="2">Uncharacterized protein</fullName>
    </submittedName>
</protein>
<sequence>MLSWNWRTGGWRTRNWSVLCAGTLLATTGCCSISVGPKVCNTPACDSTLPAGTSASCNSDGVVAPTWQSPLPDVNMQPLPPDANLSPSPWQGGHTPPSPEMLREEPATTPTPLSPVKDDVPPLPGVGAKSKVHPEADPSAPKKLLDQAKDWLPTWPKPKPIPEPTSTTQKRSWKDRFLPYRSSPPSTVASAGESRVAKTTDRTTEEVIEQVTGDALENFQGDLGLAESTILTTSQSVALTKGRVDSERYESAQLTNEGPLMIPGQVELPAALRTNPLMPLDSEPASTELSIQLGDIEWIEEIEAPRHIPQAHSVAQIQPVDQTQPVMQNQGPEAAMPPLPHLPSLEIPAALPILKDSAVSQGLDAGAAFKQPAGETPAPLPRVLPMMAGSARPLPAIVPATAPTASEPKVAVWPPLPVNIQPHVPR</sequence>
<dbReference type="AlphaFoldDB" id="A0A1C3EL23"/>
<name>A0A1C3EL23_9PLAN</name>
<gene>
    <name evidence="2" type="ORF">A6X21_17955</name>
</gene>
<dbReference type="Proteomes" id="UP000094828">
    <property type="component" value="Unassembled WGS sequence"/>
</dbReference>
<keyword evidence="3" id="KW-1185">Reference proteome</keyword>
<dbReference type="EMBL" id="LYDR01000046">
    <property type="protein sequence ID" value="ODA33932.1"/>
    <property type="molecule type" value="Genomic_DNA"/>
</dbReference>
<reference evidence="2 3" key="1">
    <citation type="submission" date="2016-05" db="EMBL/GenBank/DDBJ databases">
        <title>Genomic and physiological characterization of Planctopirus sp. isolated from fresh water lake.</title>
        <authorList>
            <person name="Subhash Y."/>
            <person name="Ramana C."/>
        </authorList>
    </citation>
    <scope>NUCLEOTIDE SEQUENCE [LARGE SCALE GENOMIC DNA]</scope>
    <source>
        <strain evidence="2 3">JC280</strain>
    </source>
</reference>
<feature type="region of interest" description="Disordered" evidence="1">
    <location>
        <begin position="68"/>
        <end position="141"/>
    </location>
</feature>
<evidence type="ECO:0000313" key="3">
    <source>
        <dbReference type="Proteomes" id="UP000094828"/>
    </source>
</evidence>